<accession>A0ABS9BYW0</accession>
<organism evidence="8 9">
    <name type="scientific">Mariniradius sediminis</name>
    <dbReference type="NCBI Taxonomy" id="2909237"/>
    <lineage>
        <taxon>Bacteria</taxon>
        <taxon>Pseudomonadati</taxon>
        <taxon>Bacteroidota</taxon>
        <taxon>Cytophagia</taxon>
        <taxon>Cytophagales</taxon>
        <taxon>Cyclobacteriaceae</taxon>
        <taxon>Mariniradius</taxon>
    </lineage>
</organism>
<evidence type="ECO:0000313" key="9">
    <source>
        <dbReference type="Proteomes" id="UP001201449"/>
    </source>
</evidence>
<evidence type="ECO:0000256" key="2">
    <source>
        <dbReference type="ARBA" id="ARBA00022448"/>
    </source>
</evidence>
<evidence type="ECO:0000256" key="5">
    <source>
        <dbReference type="ARBA" id="ARBA00023136"/>
    </source>
</evidence>
<evidence type="ECO:0000313" key="8">
    <source>
        <dbReference type="EMBL" id="MCF1752479.1"/>
    </source>
</evidence>
<feature type="transmembrane region" description="Helical" evidence="6">
    <location>
        <begin position="149"/>
        <end position="174"/>
    </location>
</feature>
<feature type="transmembrane region" description="Helical" evidence="6">
    <location>
        <begin position="47"/>
        <end position="66"/>
    </location>
</feature>
<feature type="transmembrane region" description="Helical" evidence="6">
    <location>
        <begin position="106"/>
        <end position="128"/>
    </location>
</feature>
<gene>
    <name evidence="8" type="ORF">L0U89_15575</name>
</gene>
<dbReference type="PANTHER" id="PTHR10283:SF92">
    <property type="entry name" value="LOW-AFFINITY PHOSPHATE TRANSPORTER PHO91"/>
    <property type="match status" value="1"/>
</dbReference>
<dbReference type="InterPro" id="IPR004680">
    <property type="entry name" value="Cit_transptr-like_dom"/>
</dbReference>
<keyword evidence="9" id="KW-1185">Reference proteome</keyword>
<dbReference type="PANTHER" id="PTHR10283">
    <property type="entry name" value="SOLUTE CARRIER FAMILY 13 MEMBER"/>
    <property type="match status" value="1"/>
</dbReference>
<dbReference type="EMBL" id="JAKEVZ010000012">
    <property type="protein sequence ID" value="MCF1752479.1"/>
    <property type="molecule type" value="Genomic_DNA"/>
</dbReference>
<dbReference type="InterPro" id="IPR001898">
    <property type="entry name" value="SLC13A/DASS"/>
</dbReference>
<keyword evidence="2" id="KW-0813">Transport</keyword>
<feature type="transmembrane region" description="Helical" evidence="6">
    <location>
        <begin position="446"/>
        <end position="471"/>
    </location>
</feature>
<feature type="transmembrane region" description="Helical" evidence="6">
    <location>
        <begin position="367"/>
        <end position="386"/>
    </location>
</feature>
<dbReference type="Pfam" id="PF03600">
    <property type="entry name" value="CitMHS"/>
    <property type="match status" value="1"/>
</dbReference>
<comment type="caution">
    <text evidence="8">The sequence shown here is derived from an EMBL/GenBank/DDBJ whole genome shotgun (WGS) entry which is preliminary data.</text>
</comment>
<evidence type="ECO:0000256" key="4">
    <source>
        <dbReference type="ARBA" id="ARBA00022989"/>
    </source>
</evidence>
<name>A0ABS9BYW0_9BACT</name>
<evidence type="ECO:0000256" key="6">
    <source>
        <dbReference type="SAM" id="Phobius"/>
    </source>
</evidence>
<keyword evidence="5 6" id="KW-0472">Membrane</keyword>
<feature type="transmembrane region" description="Helical" evidence="6">
    <location>
        <begin position="335"/>
        <end position="355"/>
    </location>
</feature>
<protein>
    <submittedName>
        <fullName evidence="8">DASS family sodium-coupled anion symporter</fullName>
    </submittedName>
</protein>
<feature type="transmembrane region" description="Helical" evidence="6">
    <location>
        <begin position="21"/>
        <end position="41"/>
    </location>
</feature>
<evidence type="ECO:0000259" key="7">
    <source>
        <dbReference type="Pfam" id="PF03600"/>
    </source>
</evidence>
<dbReference type="Proteomes" id="UP001201449">
    <property type="component" value="Unassembled WGS sequence"/>
</dbReference>
<feature type="transmembrane region" description="Helical" evidence="6">
    <location>
        <begin position="73"/>
        <end position="94"/>
    </location>
</feature>
<evidence type="ECO:0000256" key="3">
    <source>
        <dbReference type="ARBA" id="ARBA00022692"/>
    </source>
</evidence>
<feature type="domain" description="Citrate transporter-like" evidence="7">
    <location>
        <begin position="64"/>
        <end position="402"/>
    </location>
</feature>
<feature type="transmembrane region" description="Helical" evidence="6">
    <location>
        <begin position="304"/>
        <end position="323"/>
    </location>
</feature>
<reference evidence="8 9" key="1">
    <citation type="submission" date="2022-01" db="EMBL/GenBank/DDBJ databases">
        <title>Mariniradius saccharolyticus sp. nov., isolated from sediment of a river.</title>
        <authorList>
            <person name="Liu H."/>
        </authorList>
    </citation>
    <scope>NUCLEOTIDE SEQUENCE [LARGE SCALE GENOMIC DNA]</scope>
    <source>
        <strain evidence="8 9">RY-2</strain>
    </source>
</reference>
<dbReference type="NCBIfam" id="TIGR00785">
    <property type="entry name" value="dass"/>
    <property type="match status" value="1"/>
</dbReference>
<dbReference type="RefSeq" id="WP_234862366.1">
    <property type="nucleotide sequence ID" value="NZ_JAKEVZ010000012.1"/>
</dbReference>
<proteinExistence type="predicted"/>
<sequence length="476" mass="51172">MSHTDSRKASIRLYKKLKYGWILATTTFTGNFILAFLTTYFFRSLGYADDVNYVFFLAILAVGLWVTEAIPPFAVGIFIFSGLLLGFGTDLILVEHKTPVEMYLGTWTSNVIWLLLGGFFLAEGMSIVGLDRSLFRFTMRKFGNQPNRLLLGILLTTGVASMVMSNTATTAMMVSSILPLVRLLGKTSPYSKALLVGIPAAATLGGMGTIIGSTPNAIAVGALQEKGHYLTFVDWMVFGIPMAFVTLLIFWWFLVKTLKLGEVTLDLTELANKPKTPFTFERGAVVFTLVITVGMWLTESIHGLPIAATSGIPIVLLTLFQVVKAEDVRRLPWDTLMLVAGGLALGIAMVDVGLTDIIMDGITHMDIPLAGVAVILSLVAVGISNIMSNTAAAAILVPLGLSLPGVWGIATPLVVSLSCSCSLLLPVSTPANAISYSTGLIEQKSFFPGGVLMMVLGPLMAFGTVMLYAYLFGYFS</sequence>
<evidence type="ECO:0000256" key="1">
    <source>
        <dbReference type="ARBA" id="ARBA00004141"/>
    </source>
</evidence>
<keyword evidence="4 6" id="KW-1133">Transmembrane helix</keyword>
<comment type="subcellular location">
    <subcellularLocation>
        <location evidence="1">Membrane</location>
        <topology evidence="1">Multi-pass membrane protein</topology>
    </subcellularLocation>
</comment>
<feature type="transmembrane region" description="Helical" evidence="6">
    <location>
        <begin position="235"/>
        <end position="254"/>
    </location>
</feature>
<keyword evidence="3 6" id="KW-0812">Transmembrane</keyword>
<feature type="transmembrane region" description="Helical" evidence="6">
    <location>
        <begin position="194"/>
        <end position="223"/>
    </location>
</feature>